<evidence type="ECO:0000256" key="1">
    <source>
        <dbReference type="ARBA" id="ARBA00001913"/>
    </source>
</evidence>
<dbReference type="AlphaFoldDB" id="A0A839GIE6"/>
<evidence type="ECO:0000313" key="9">
    <source>
        <dbReference type="EMBL" id="MBA9078642.1"/>
    </source>
</evidence>
<feature type="chain" id="PRO_5032302382" evidence="7">
    <location>
        <begin position="19"/>
        <end position="484"/>
    </location>
</feature>
<comment type="similarity">
    <text evidence="2">Belongs to the sulfatase family.</text>
</comment>
<evidence type="ECO:0000256" key="3">
    <source>
        <dbReference type="ARBA" id="ARBA00022723"/>
    </source>
</evidence>
<sequence length="484" mass="53833">MKQPLLYFIAACLLQASACQSKIATAGSSNNAGNAETVVQTDQPNIIFIMADDLGWGELGAYGNTFNETPHLDKLASQGITFTNAYAAAPVCSPTRASLITGQFPARVRITDFMGTQTDRALDPAKYVTINEAMAQAGYHTGLVGKWHLDTNYKESIGGPKKHGFHEVIGTETKYIADGDYFFPYDKISTFTTGKENEYLTDRQSEEAVKFIQRNKEKPFFLYLSYYSVHTALEAKQELVDKYKRKFDAKYGAGQADKLFESAKEGADGKHLAKHLDNPYLAAMLESIDQGVGAIMQELERTGLANNTLLVFYSDNGGAGSVANNGGLRMNKTWLYEGGIREPLIMRLPGKIKAGTRTDVPVTTMDFYPTFVEFGKGKNPVGYKLDGVSLASFLTKGQTPNRETLYWHYPSETGKWKPRMASAVRKGDYKLIQFYAKPRVELYNLKADPGEKKDLAEKMPDKVRELQQLLTNWKTEVNAEEPVI</sequence>
<dbReference type="EMBL" id="JACJIQ010000014">
    <property type="protein sequence ID" value="MBA9078642.1"/>
    <property type="molecule type" value="Genomic_DNA"/>
</dbReference>
<comment type="caution">
    <text evidence="9">The sequence shown here is derived from an EMBL/GenBank/DDBJ whole genome shotgun (WGS) entry which is preliminary data.</text>
</comment>
<evidence type="ECO:0000256" key="5">
    <source>
        <dbReference type="ARBA" id="ARBA00022801"/>
    </source>
</evidence>
<organism evidence="9 10">
    <name type="scientific">Rufibacter quisquiliarum</name>
    <dbReference type="NCBI Taxonomy" id="1549639"/>
    <lineage>
        <taxon>Bacteria</taxon>
        <taxon>Pseudomonadati</taxon>
        <taxon>Bacteroidota</taxon>
        <taxon>Cytophagia</taxon>
        <taxon>Cytophagales</taxon>
        <taxon>Hymenobacteraceae</taxon>
        <taxon>Rufibacter</taxon>
    </lineage>
</organism>
<dbReference type="Gene3D" id="3.40.720.10">
    <property type="entry name" value="Alkaline Phosphatase, subunit A"/>
    <property type="match status" value="1"/>
</dbReference>
<proteinExistence type="inferred from homology"/>
<evidence type="ECO:0000256" key="4">
    <source>
        <dbReference type="ARBA" id="ARBA00022729"/>
    </source>
</evidence>
<dbReference type="SUPFAM" id="SSF53649">
    <property type="entry name" value="Alkaline phosphatase-like"/>
    <property type="match status" value="1"/>
</dbReference>
<keyword evidence="3" id="KW-0479">Metal-binding</keyword>
<protein>
    <submittedName>
        <fullName evidence="9">Arylsulfatase A-like enzyme</fullName>
    </submittedName>
</protein>
<keyword evidence="10" id="KW-1185">Reference proteome</keyword>
<dbReference type="RefSeq" id="WP_182513791.1">
    <property type="nucleotide sequence ID" value="NZ_JACJIQ010000014.1"/>
</dbReference>
<dbReference type="PANTHER" id="PTHR42693:SF42">
    <property type="entry name" value="ARYLSULFATASE G"/>
    <property type="match status" value="1"/>
</dbReference>
<evidence type="ECO:0000259" key="8">
    <source>
        <dbReference type="Pfam" id="PF00884"/>
    </source>
</evidence>
<name>A0A839GIE6_9BACT</name>
<dbReference type="PROSITE" id="PS00523">
    <property type="entry name" value="SULFATASE_1"/>
    <property type="match status" value="1"/>
</dbReference>
<dbReference type="Pfam" id="PF00884">
    <property type="entry name" value="Sulfatase"/>
    <property type="match status" value="1"/>
</dbReference>
<evidence type="ECO:0000256" key="6">
    <source>
        <dbReference type="ARBA" id="ARBA00022837"/>
    </source>
</evidence>
<dbReference type="GO" id="GO:0004065">
    <property type="term" value="F:arylsulfatase activity"/>
    <property type="evidence" value="ECO:0007669"/>
    <property type="project" value="TreeGrafter"/>
</dbReference>
<dbReference type="Gene3D" id="3.30.1120.10">
    <property type="match status" value="1"/>
</dbReference>
<keyword evidence="4 7" id="KW-0732">Signal</keyword>
<dbReference type="PANTHER" id="PTHR42693">
    <property type="entry name" value="ARYLSULFATASE FAMILY MEMBER"/>
    <property type="match status" value="1"/>
</dbReference>
<evidence type="ECO:0000256" key="2">
    <source>
        <dbReference type="ARBA" id="ARBA00008779"/>
    </source>
</evidence>
<dbReference type="PROSITE" id="PS00149">
    <property type="entry name" value="SULFATASE_2"/>
    <property type="match status" value="1"/>
</dbReference>
<dbReference type="Proteomes" id="UP000563094">
    <property type="component" value="Unassembled WGS sequence"/>
</dbReference>
<accession>A0A839GIE6</accession>
<gene>
    <name evidence="9" type="ORF">FHS90_003372</name>
</gene>
<comment type="cofactor">
    <cofactor evidence="1">
        <name>Ca(2+)</name>
        <dbReference type="ChEBI" id="CHEBI:29108"/>
    </cofactor>
</comment>
<dbReference type="InterPro" id="IPR024607">
    <property type="entry name" value="Sulfatase_CS"/>
</dbReference>
<keyword evidence="6" id="KW-0106">Calcium</keyword>
<evidence type="ECO:0000313" key="10">
    <source>
        <dbReference type="Proteomes" id="UP000563094"/>
    </source>
</evidence>
<dbReference type="CDD" id="cd16144">
    <property type="entry name" value="ARS_like"/>
    <property type="match status" value="1"/>
</dbReference>
<keyword evidence="5" id="KW-0378">Hydrolase</keyword>
<feature type="signal peptide" evidence="7">
    <location>
        <begin position="1"/>
        <end position="18"/>
    </location>
</feature>
<dbReference type="InterPro" id="IPR017850">
    <property type="entry name" value="Alkaline_phosphatase_core_sf"/>
</dbReference>
<reference evidence="9 10" key="1">
    <citation type="submission" date="2020-08" db="EMBL/GenBank/DDBJ databases">
        <title>Genomic Encyclopedia of Type Strains, Phase IV (KMG-IV): sequencing the most valuable type-strain genomes for metagenomic binning, comparative biology and taxonomic classification.</title>
        <authorList>
            <person name="Goeker M."/>
        </authorList>
    </citation>
    <scope>NUCLEOTIDE SEQUENCE [LARGE SCALE GENOMIC DNA]</scope>
    <source>
        <strain evidence="9 10">DSM 29854</strain>
    </source>
</reference>
<dbReference type="InterPro" id="IPR000917">
    <property type="entry name" value="Sulfatase_N"/>
</dbReference>
<feature type="domain" description="Sulfatase N-terminal" evidence="8">
    <location>
        <begin position="44"/>
        <end position="373"/>
    </location>
</feature>
<dbReference type="InterPro" id="IPR050738">
    <property type="entry name" value="Sulfatase"/>
</dbReference>
<dbReference type="GO" id="GO:0046872">
    <property type="term" value="F:metal ion binding"/>
    <property type="evidence" value="ECO:0007669"/>
    <property type="project" value="UniProtKB-KW"/>
</dbReference>
<evidence type="ECO:0000256" key="7">
    <source>
        <dbReference type="SAM" id="SignalP"/>
    </source>
</evidence>